<evidence type="ECO:0000259" key="6">
    <source>
        <dbReference type="PROSITE" id="PS50977"/>
    </source>
</evidence>
<dbReference type="PROSITE" id="PS50977">
    <property type="entry name" value="HTH_TETR_2"/>
    <property type="match status" value="1"/>
</dbReference>
<dbReference type="Proteomes" id="UP000176087">
    <property type="component" value="Unassembled WGS sequence"/>
</dbReference>
<dbReference type="Pfam" id="PF00440">
    <property type="entry name" value="TetR_N"/>
    <property type="match status" value="1"/>
</dbReference>
<dbReference type="STRING" id="933944.AN215_21210"/>
<dbReference type="PANTHER" id="PTHR30055:SF158">
    <property type="entry name" value="POSSIBLE TRANSCRIPTIONAL REGULATORY PROTEIN (PROBABLY TETR-FAMILY)"/>
    <property type="match status" value="1"/>
</dbReference>
<dbReference type="InterPro" id="IPR050109">
    <property type="entry name" value="HTH-type_TetR-like_transc_reg"/>
</dbReference>
<feature type="region of interest" description="Disordered" evidence="5">
    <location>
        <begin position="1"/>
        <end position="22"/>
    </location>
</feature>
<feature type="region of interest" description="Disordered" evidence="5">
    <location>
        <begin position="84"/>
        <end position="140"/>
    </location>
</feature>
<organism evidence="7 8">
    <name type="scientific">Streptomyces abyssalis</name>
    <dbReference type="NCBI Taxonomy" id="933944"/>
    <lineage>
        <taxon>Bacteria</taxon>
        <taxon>Bacillati</taxon>
        <taxon>Actinomycetota</taxon>
        <taxon>Actinomycetes</taxon>
        <taxon>Kitasatosporales</taxon>
        <taxon>Streptomycetaceae</taxon>
        <taxon>Streptomyces</taxon>
    </lineage>
</organism>
<feature type="domain" description="HTH tetR-type" evidence="6">
    <location>
        <begin position="19"/>
        <end position="79"/>
    </location>
</feature>
<dbReference type="GO" id="GO:0000976">
    <property type="term" value="F:transcription cis-regulatory region binding"/>
    <property type="evidence" value="ECO:0007669"/>
    <property type="project" value="TreeGrafter"/>
</dbReference>
<name>A0A1E7JFA7_9ACTN</name>
<keyword evidence="1" id="KW-0805">Transcription regulation</keyword>
<reference evidence="7 8" key="1">
    <citation type="journal article" date="2016" name="Front. Microbiol.">
        <title>Comparative Genomics Analysis of Streptomyces Species Reveals Their Adaptation to the Marine Environment and Their Diversity at the Genomic Level.</title>
        <authorList>
            <person name="Tian X."/>
            <person name="Zhang Z."/>
            <person name="Yang T."/>
            <person name="Chen M."/>
            <person name="Li J."/>
            <person name="Chen F."/>
            <person name="Yang J."/>
            <person name="Li W."/>
            <person name="Zhang B."/>
            <person name="Zhang Z."/>
            <person name="Wu J."/>
            <person name="Zhang C."/>
            <person name="Long L."/>
            <person name="Xiao J."/>
        </authorList>
    </citation>
    <scope>NUCLEOTIDE SEQUENCE [LARGE SCALE GENOMIC DNA]</scope>
    <source>
        <strain evidence="7 8">SCSIO 10390</strain>
    </source>
</reference>
<protein>
    <submittedName>
        <fullName evidence="7">TetR family transcriptional regulator</fullName>
    </submittedName>
</protein>
<keyword evidence="8" id="KW-1185">Reference proteome</keyword>
<dbReference type="GO" id="GO:0003700">
    <property type="term" value="F:DNA-binding transcription factor activity"/>
    <property type="evidence" value="ECO:0007669"/>
    <property type="project" value="TreeGrafter"/>
</dbReference>
<accession>A0A1E7JFA7</accession>
<dbReference type="GO" id="GO:0045892">
    <property type="term" value="P:negative regulation of DNA-templated transcription"/>
    <property type="evidence" value="ECO:0007669"/>
    <property type="project" value="UniProtKB-ARBA"/>
</dbReference>
<evidence type="ECO:0000256" key="2">
    <source>
        <dbReference type="ARBA" id="ARBA00023125"/>
    </source>
</evidence>
<dbReference type="FunFam" id="1.10.10.60:FF:000141">
    <property type="entry name" value="TetR family transcriptional regulator"/>
    <property type="match status" value="1"/>
</dbReference>
<evidence type="ECO:0000256" key="4">
    <source>
        <dbReference type="PROSITE-ProRule" id="PRU00335"/>
    </source>
</evidence>
<dbReference type="PANTHER" id="PTHR30055">
    <property type="entry name" value="HTH-TYPE TRANSCRIPTIONAL REGULATOR RUTR"/>
    <property type="match status" value="1"/>
</dbReference>
<evidence type="ECO:0000313" key="7">
    <source>
        <dbReference type="EMBL" id="OEU85153.1"/>
    </source>
</evidence>
<feature type="compositionally biased region" description="Basic and acidic residues" evidence="5">
    <location>
        <begin position="100"/>
        <end position="133"/>
    </location>
</feature>
<evidence type="ECO:0000256" key="3">
    <source>
        <dbReference type="ARBA" id="ARBA00023163"/>
    </source>
</evidence>
<dbReference type="PATRIC" id="fig|933944.5.peg.3418"/>
<feature type="DNA-binding region" description="H-T-H motif" evidence="4">
    <location>
        <begin position="42"/>
        <end position="61"/>
    </location>
</feature>
<sequence length="269" mass="29154">MQVGTKSRNTGGRRRMPREVRERQMLDAAVAGFARHGYQAASMDDIAEEAGVSKPLVYLYLKSKEDLFTACIRRERAALVEAVRGGTGRGARGAESPGTPRDRPEDPDHSGRSERTARAPRPERPGGPREAARPEAPGAGAEQQLWKGLCAFFAHTAARPDGWSVLHRADTQGEPFAREVAAMRAEITELVTLLLSRAAVDAGCDLKFAEREVSGLAHAMVGAAESLACWANARTDAVPSAKETAATLMNFCWTGLEQMIRGARWSPHH</sequence>
<keyword evidence="3" id="KW-0804">Transcription</keyword>
<dbReference type="InterPro" id="IPR001647">
    <property type="entry name" value="HTH_TetR"/>
</dbReference>
<dbReference type="InterPro" id="IPR054129">
    <property type="entry name" value="DesT_TetR_C"/>
</dbReference>
<keyword evidence="2 4" id="KW-0238">DNA-binding</keyword>
<dbReference type="Pfam" id="PF21943">
    <property type="entry name" value="TetR_C_46"/>
    <property type="match status" value="1"/>
</dbReference>
<gene>
    <name evidence="7" type="ORF">AN215_21210</name>
</gene>
<evidence type="ECO:0000313" key="8">
    <source>
        <dbReference type="Proteomes" id="UP000176087"/>
    </source>
</evidence>
<proteinExistence type="predicted"/>
<dbReference type="Gene3D" id="1.10.357.10">
    <property type="entry name" value="Tetracycline Repressor, domain 2"/>
    <property type="match status" value="2"/>
</dbReference>
<feature type="compositionally biased region" description="Polar residues" evidence="5">
    <location>
        <begin position="1"/>
        <end position="10"/>
    </location>
</feature>
<comment type="caution">
    <text evidence="7">The sequence shown here is derived from an EMBL/GenBank/DDBJ whole genome shotgun (WGS) entry which is preliminary data.</text>
</comment>
<dbReference type="InterPro" id="IPR009057">
    <property type="entry name" value="Homeodomain-like_sf"/>
</dbReference>
<evidence type="ECO:0000256" key="1">
    <source>
        <dbReference type="ARBA" id="ARBA00023015"/>
    </source>
</evidence>
<dbReference type="PRINTS" id="PR00455">
    <property type="entry name" value="HTHTETR"/>
</dbReference>
<evidence type="ECO:0000256" key="5">
    <source>
        <dbReference type="SAM" id="MobiDB-lite"/>
    </source>
</evidence>
<dbReference type="EMBL" id="LJGT01000041">
    <property type="protein sequence ID" value="OEU85153.1"/>
    <property type="molecule type" value="Genomic_DNA"/>
</dbReference>
<dbReference type="SUPFAM" id="SSF46689">
    <property type="entry name" value="Homeodomain-like"/>
    <property type="match status" value="1"/>
</dbReference>
<dbReference type="AlphaFoldDB" id="A0A1E7JFA7"/>